<protein>
    <submittedName>
        <fullName evidence="2">Uncharacterized protein</fullName>
    </submittedName>
</protein>
<evidence type="ECO:0000313" key="3">
    <source>
        <dbReference type="Proteomes" id="UP000326831"/>
    </source>
</evidence>
<dbReference type="EMBL" id="CP023701">
    <property type="protein sequence ID" value="QEU77696.1"/>
    <property type="molecule type" value="Genomic_DNA"/>
</dbReference>
<keyword evidence="3" id="KW-1185">Reference proteome</keyword>
<reference evidence="1" key="1">
    <citation type="journal article" date="2014" name="Int. J. Syst. Evol. Microbiol.">
        <title>Complete genome sequence of Corynebacterium casei LMG S-19264T (=DSM 44701T), isolated from a smear-ripened cheese.</title>
        <authorList>
            <consortium name="US DOE Joint Genome Institute (JGI-PGF)"/>
            <person name="Walter F."/>
            <person name="Albersmeier A."/>
            <person name="Kalinowski J."/>
            <person name="Ruckert C."/>
        </authorList>
    </citation>
    <scope>NUCLEOTIDE SEQUENCE</scope>
    <source>
        <strain evidence="1">JCM 4834</strain>
    </source>
</reference>
<dbReference type="RefSeq" id="WP_150516792.1">
    <property type="nucleotide sequence ID" value="NZ_BMVX01000008.1"/>
</dbReference>
<dbReference type="EMBL" id="BMVX01000008">
    <property type="protein sequence ID" value="GGZ65371.1"/>
    <property type="molecule type" value="Genomic_DNA"/>
</dbReference>
<evidence type="ECO:0000313" key="1">
    <source>
        <dbReference type="EMBL" id="GGZ65371.1"/>
    </source>
</evidence>
<dbReference type="OrthoDB" id="4261629at2"/>
<dbReference type="Proteomes" id="UP000326831">
    <property type="component" value="Chromosome"/>
</dbReference>
<reference evidence="2 3" key="2">
    <citation type="submission" date="2017-09" db="EMBL/GenBank/DDBJ databases">
        <authorList>
            <person name="Lee N."/>
            <person name="Cho B.-K."/>
        </authorList>
    </citation>
    <scope>NUCLEOTIDE SEQUENCE [LARGE SCALE GENOMIC DNA]</scope>
    <source>
        <strain evidence="2 3">ATCC 27467</strain>
    </source>
</reference>
<reference evidence="1" key="3">
    <citation type="submission" date="2020-09" db="EMBL/GenBank/DDBJ databases">
        <authorList>
            <person name="Sun Q."/>
            <person name="Ohkuma M."/>
        </authorList>
    </citation>
    <scope>NUCLEOTIDE SEQUENCE</scope>
    <source>
        <strain evidence="1">JCM 4834</strain>
    </source>
</reference>
<dbReference type="AlphaFoldDB" id="A0A5P2UEH9"/>
<evidence type="ECO:0000313" key="2">
    <source>
        <dbReference type="EMBL" id="QEU77696.1"/>
    </source>
</evidence>
<name>A0A5P2UEH9_9ACTN</name>
<accession>A0A5P2UEH9</accession>
<organism evidence="2 3">
    <name type="scientific">Streptomyces subrutilus</name>
    <dbReference type="NCBI Taxonomy" id="36818"/>
    <lineage>
        <taxon>Bacteria</taxon>
        <taxon>Bacillati</taxon>
        <taxon>Actinomycetota</taxon>
        <taxon>Actinomycetes</taxon>
        <taxon>Kitasatosporales</taxon>
        <taxon>Streptomycetaceae</taxon>
        <taxon>Streptomyces</taxon>
    </lineage>
</organism>
<dbReference type="Proteomes" id="UP000634660">
    <property type="component" value="Unassembled WGS sequence"/>
</dbReference>
<proteinExistence type="predicted"/>
<gene>
    <name evidence="2" type="ORF">CP968_04845</name>
    <name evidence="1" type="ORF">GCM10010371_26400</name>
</gene>
<dbReference type="KEGG" id="ssub:CP968_04845"/>
<sequence length="116" mass="12437">MLGLTPGTDEVTGSGTAGTRTLELSEILTRPEVFKCMGRSYSVLRREEAVVIQDITDITRPLLLGTAEPGDTGLWDLRTPQGLAAGRTCGTLQAIAALRAAAWPPRDPFAARRWTG</sequence>